<feature type="compositionally biased region" description="Basic residues" evidence="1">
    <location>
        <begin position="405"/>
        <end position="427"/>
    </location>
</feature>
<protein>
    <submittedName>
        <fullName evidence="2">Uncharacterized protein</fullName>
    </submittedName>
</protein>
<evidence type="ECO:0000256" key="1">
    <source>
        <dbReference type="SAM" id="MobiDB-lite"/>
    </source>
</evidence>
<organism evidence="2 3">
    <name type="scientific">Mycena rosella</name>
    <name type="common">Pink bonnet</name>
    <name type="synonym">Agaricus rosellus</name>
    <dbReference type="NCBI Taxonomy" id="1033263"/>
    <lineage>
        <taxon>Eukaryota</taxon>
        <taxon>Fungi</taxon>
        <taxon>Dikarya</taxon>
        <taxon>Basidiomycota</taxon>
        <taxon>Agaricomycotina</taxon>
        <taxon>Agaricomycetes</taxon>
        <taxon>Agaricomycetidae</taxon>
        <taxon>Agaricales</taxon>
        <taxon>Marasmiineae</taxon>
        <taxon>Mycenaceae</taxon>
        <taxon>Mycena</taxon>
    </lineage>
</organism>
<dbReference type="AlphaFoldDB" id="A0AAD7CN54"/>
<keyword evidence="3" id="KW-1185">Reference proteome</keyword>
<comment type="caution">
    <text evidence="2">The sequence shown here is derived from an EMBL/GenBank/DDBJ whole genome shotgun (WGS) entry which is preliminary data.</text>
</comment>
<evidence type="ECO:0000313" key="3">
    <source>
        <dbReference type="Proteomes" id="UP001221757"/>
    </source>
</evidence>
<accession>A0AAD7CN54</accession>
<gene>
    <name evidence="2" type="ORF">B0H17DRAFT_957002</name>
</gene>
<evidence type="ECO:0000313" key="2">
    <source>
        <dbReference type="EMBL" id="KAJ7654242.1"/>
    </source>
</evidence>
<proteinExistence type="predicted"/>
<dbReference type="Proteomes" id="UP001221757">
    <property type="component" value="Unassembled WGS sequence"/>
</dbReference>
<reference evidence="2" key="1">
    <citation type="submission" date="2023-03" db="EMBL/GenBank/DDBJ databases">
        <title>Massive genome expansion in bonnet fungi (Mycena s.s.) driven by repeated elements and novel gene families across ecological guilds.</title>
        <authorList>
            <consortium name="Lawrence Berkeley National Laboratory"/>
            <person name="Harder C.B."/>
            <person name="Miyauchi S."/>
            <person name="Viragh M."/>
            <person name="Kuo A."/>
            <person name="Thoen E."/>
            <person name="Andreopoulos B."/>
            <person name="Lu D."/>
            <person name="Skrede I."/>
            <person name="Drula E."/>
            <person name="Henrissat B."/>
            <person name="Morin E."/>
            <person name="Kohler A."/>
            <person name="Barry K."/>
            <person name="LaButti K."/>
            <person name="Morin E."/>
            <person name="Salamov A."/>
            <person name="Lipzen A."/>
            <person name="Mereny Z."/>
            <person name="Hegedus B."/>
            <person name="Baldrian P."/>
            <person name="Stursova M."/>
            <person name="Weitz H."/>
            <person name="Taylor A."/>
            <person name="Grigoriev I.V."/>
            <person name="Nagy L.G."/>
            <person name="Martin F."/>
            <person name="Kauserud H."/>
        </authorList>
    </citation>
    <scope>NUCLEOTIDE SEQUENCE</scope>
    <source>
        <strain evidence="2">CBHHK067</strain>
    </source>
</reference>
<feature type="compositionally biased region" description="Pro residues" evidence="1">
    <location>
        <begin position="33"/>
        <end position="43"/>
    </location>
</feature>
<sequence length="427" mass="46656">MSVLSQPWPSQATYWNGHSAASFSALAAPVIPPLDPSDSPFPSPTHDHSAFSALASPPQAPGPRRSTHPQITPQPSPGPEPSSFGGVPPRNARSLDGDGLMQVLDFLSTLLPARFGPARQVRLVIHGGAVMLLNPDLARLAAETAATDARAPQRTTTRDIDYIARSFASEWAGRYGVWDANDRLKQCVFETALQFGLGADWMNSDADVALPMATDPTTGATYDPIHAASIQTPDSLTVYTSPNGLLKLVSVTPFWTVALKMVRYNAADRADICILLRSGTLSRHLHWTPARLELWLLGACWAMGYTNYDAARIKEMRRRMVEVVEEANRWDPEAVADDGRGGTVPLRSNMYPGPGPGYPYAQGYGYQQQGPPAYAYPGGGGAAPFRSHSPPLLLPPRPSSSALRGRPRPRRPRRKRRRRSARRRRRT</sequence>
<feature type="region of interest" description="Disordered" evidence="1">
    <location>
        <begin position="33"/>
        <end position="95"/>
    </location>
</feature>
<feature type="region of interest" description="Disordered" evidence="1">
    <location>
        <begin position="371"/>
        <end position="427"/>
    </location>
</feature>
<dbReference type="EMBL" id="JARKIE010000325">
    <property type="protein sequence ID" value="KAJ7654242.1"/>
    <property type="molecule type" value="Genomic_DNA"/>
</dbReference>
<name>A0AAD7CN54_MYCRO</name>